<protein>
    <submittedName>
        <fullName evidence="2">Uncharacterized protein</fullName>
    </submittedName>
</protein>
<sequence>MSISTYRTSNKSTPLRTLTKKDIAQYIFDNGLTQHTTINKYSMSGKDFIKMISSNEQFYYINLDNVGERKIYLEISDKKFNGPEMINIEYQDDAITFLTPTYTMSINDDDDINIFFRDAYIDKIHLLNAQPYNRRAILYCMFKMSVRYIIIILQWILANI</sequence>
<feature type="transmembrane region" description="Helical" evidence="1">
    <location>
        <begin position="136"/>
        <end position="157"/>
    </location>
</feature>
<evidence type="ECO:0000313" key="2">
    <source>
        <dbReference type="EMBL" id="QHT01003.1"/>
    </source>
</evidence>
<organism evidence="2">
    <name type="scientific">viral metagenome</name>
    <dbReference type="NCBI Taxonomy" id="1070528"/>
    <lineage>
        <taxon>unclassified sequences</taxon>
        <taxon>metagenomes</taxon>
        <taxon>organismal metagenomes</taxon>
    </lineage>
</organism>
<accession>A0A6C0C9K5</accession>
<reference evidence="2" key="1">
    <citation type="journal article" date="2020" name="Nature">
        <title>Giant virus diversity and host interactions through global metagenomics.</title>
        <authorList>
            <person name="Schulz F."/>
            <person name="Roux S."/>
            <person name="Paez-Espino D."/>
            <person name="Jungbluth S."/>
            <person name="Walsh D.A."/>
            <person name="Denef V.J."/>
            <person name="McMahon K.D."/>
            <person name="Konstantinidis K.T."/>
            <person name="Eloe-Fadrosh E.A."/>
            <person name="Kyrpides N.C."/>
            <person name="Woyke T."/>
        </authorList>
    </citation>
    <scope>NUCLEOTIDE SEQUENCE</scope>
    <source>
        <strain evidence="2">GVMAG-M-3300020192-26</strain>
    </source>
</reference>
<dbReference type="EMBL" id="MN739362">
    <property type="protein sequence ID" value="QHT01003.1"/>
    <property type="molecule type" value="Genomic_DNA"/>
</dbReference>
<keyword evidence="1" id="KW-0472">Membrane</keyword>
<evidence type="ECO:0000256" key="1">
    <source>
        <dbReference type="SAM" id="Phobius"/>
    </source>
</evidence>
<name>A0A6C0C9K5_9ZZZZ</name>
<dbReference type="AlphaFoldDB" id="A0A6C0C9K5"/>
<keyword evidence="1" id="KW-0812">Transmembrane</keyword>
<proteinExistence type="predicted"/>
<keyword evidence="1" id="KW-1133">Transmembrane helix</keyword>